<dbReference type="Proteomes" id="UP000694416">
    <property type="component" value="Unplaced"/>
</dbReference>
<evidence type="ECO:0000313" key="3">
    <source>
        <dbReference type="Proteomes" id="UP000694416"/>
    </source>
</evidence>
<dbReference type="GO" id="GO:0007030">
    <property type="term" value="P:Golgi organization"/>
    <property type="evidence" value="ECO:0007669"/>
    <property type="project" value="TreeGrafter"/>
</dbReference>
<dbReference type="GO" id="GO:0005801">
    <property type="term" value="C:cis-Golgi network"/>
    <property type="evidence" value="ECO:0007669"/>
    <property type="project" value="TreeGrafter"/>
</dbReference>
<dbReference type="GO" id="GO:0000137">
    <property type="term" value="C:Golgi cis cisterna"/>
    <property type="evidence" value="ECO:0007669"/>
    <property type="project" value="TreeGrafter"/>
</dbReference>
<dbReference type="GO" id="GO:0032580">
    <property type="term" value="C:Golgi cisterna membrane"/>
    <property type="evidence" value="ECO:0007669"/>
    <property type="project" value="TreeGrafter"/>
</dbReference>
<gene>
    <name evidence="2" type="primary">LOC113221379</name>
</gene>
<dbReference type="GeneID" id="113221379"/>
<evidence type="ECO:0000313" key="2">
    <source>
        <dbReference type="Ensembl" id="ENSPTEP00000010586.1"/>
    </source>
</evidence>
<dbReference type="KEGG" id="pteh:113221379"/>
<organism evidence="2 3">
    <name type="scientific">Piliocolobus tephrosceles</name>
    <name type="common">Ugandan red Colobus</name>
    <dbReference type="NCBI Taxonomy" id="591936"/>
    <lineage>
        <taxon>Eukaryota</taxon>
        <taxon>Metazoa</taxon>
        <taxon>Chordata</taxon>
        <taxon>Craniata</taxon>
        <taxon>Vertebrata</taxon>
        <taxon>Euteleostomi</taxon>
        <taxon>Mammalia</taxon>
        <taxon>Eutheria</taxon>
        <taxon>Euarchontoglires</taxon>
        <taxon>Primates</taxon>
        <taxon>Haplorrhini</taxon>
        <taxon>Catarrhini</taxon>
        <taxon>Cercopithecidae</taxon>
        <taxon>Colobinae</taxon>
        <taxon>Piliocolobus</taxon>
    </lineage>
</organism>
<protein>
    <submittedName>
        <fullName evidence="2">Golgin subfamily A member 6B-like</fullName>
    </submittedName>
</protein>
<feature type="region of interest" description="Disordered" evidence="1">
    <location>
        <begin position="64"/>
        <end position="122"/>
    </location>
</feature>
<dbReference type="PANTHER" id="PTHR10881:SF62">
    <property type="entry name" value="GOLGIN SUBFAMILY A MEMBER 8H-RELATED"/>
    <property type="match status" value="1"/>
</dbReference>
<reference evidence="2" key="1">
    <citation type="submission" date="2025-08" db="UniProtKB">
        <authorList>
            <consortium name="Ensembl"/>
        </authorList>
    </citation>
    <scope>IDENTIFICATION</scope>
</reference>
<dbReference type="RefSeq" id="XP_026306495.1">
    <property type="nucleotide sequence ID" value="XM_026450710.1"/>
</dbReference>
<dbReference type="InterPro" id="IPR024858">
    <property type="entry name" value="GOLGA"/>
</dbReference>
<accession>A0A8C9H1H7</accession>
<dbReference type="Ensembl" id="ENSPTET00000016044.1">
    <property type="protein sequence ID" value="ENSPTEP00000010586.1"/>
    <property type="gene ID" value="ENSPTEG00000011994.1"/>
</dbReference>
<dbReference type="AlphaFoldDB" id="A0A8C9H1H7"/>
<reference evidence="2" key="2">
    <citation type="submission" date="2025-09" db="UniProtKB">
        <authorList>
            <consortium name="Ensembl"/>
        </authorList>
    </citation>
    <scope>IDENTIFICATION</scope>
</reference>
<sequence>SFDSSTSRDRHHKKIHQPGGSAKDAALGEEDIIRLAQDQETQVNLLELQGQVLWLVGDHNEGHDKFLTTAQSPADEPTQGAPIPQELGSADKQGDLWDVSLTDSVEPAPGEAREGSPHHNPTAQLIVQLLPLMQDSPGAPRLGQQPLHAILFGLPRTGR</sequence>
<evidence type="ECO:0000256" key="1">
    <source>
        <dbReference type="SAM" id="MobiDB-lite"/>
    </source>
</evidence>
<proteinExistence type="predicted"/>
<keyword evidence="3" id="KW-1185">Reference proteome</keyword>
<dbReference type="PANTHER" id="PTHR10881">
    <property type="entry name" value="GOLGIN SUBFAMILY A MEMBER-RELATED"/>
    <property type="match status" value="1"/>
</dbReference>
<feature type="region of interest" description="Disordered" evidence="1">
    <location>
        <begin position="1"/>
        <end position="25"/>
    </location>
</feature>
<name>A0A8C9H1H7_9PRIM</name>